<reference evidence="2" key="2">
    <citation type="submission" date="2012-02" db="EMBL/GenBank/DDBJ databases">
        <title>Complete genome sequence of Blastococcus saxobsidens strain DD2.</title>
        <authorList>
            <person name="Genoscope."/>
        </authorList>
    </citation>
    <scope>NUCLEOTIDE SEQUENCE [LARGE SCALE GENOMIC DNA]</scope>
    <source>
        <strain evidence="2">DD2</strain>
    </source>
</reference>
<sequence length="18" mass="1925">MRARLQVLGATNAQAVII</sequence>
<organism evidence="1 2">
    <name type="scientific">Blastococcus saxobsidens (strain DD2)</name>
    <dbReference type="NCBI Taxonomy" id="1146883"/>
    <lineage>
        <taxon>Bacteria</taxon>
        <taxon>Bacillati</taxon>
        <taxon>Actinomycetota</taxon>
        <taxon>Actinomycetes</taxon>
        <taxon>Geodermatophilales</taxon>
        <taxon>Geodermatophilaceae</taxon>
        <taxon>Blastococcus</taxon>
    </lineage>
</organism>
<dbReference type="HOGENOM" id="CLU_3430782_0_0_11"/>
<evidence type="ECO:0000313" key="2">
    <source>
        <dbReference type="Proteomes" id="UP000007517"/>
    </source>
</evidence>
<dbReference type="KEGG" id="bsd:BLASA_1638"/>
<dbReference type="STRING" id="1146883.BLASA_1638"/>
<proteinExistence type="predicted"/>
<reference evidence="1 2" key="1">
    <citation type="journal article" date="2012" name="J. Bacteriol.">
        <title>Genome Sequence of Blastococcus saxobsidens DD2, a Stone-Inhabiting Bacterium.</title>
        <authorList>
            <person name="Chouaia B."/>
            <person name="Crotti E."/>
            <person name="Brusetti L."/>
            <person name="Daffonchio D."/>
            <person name="Essoussi I."/>
            <person name="Nouioui I."/>
            <person name="Sbissi I."/>
            <person name="Ghodhbane-Gtari F."/>
            <person name="Gtari M."/>
            <person name="Vacherie B."/>
            <person name="Barbe V."/>
            <person name="Medigue C."/>
            <person name="Gury J."/>
            <person name="Pujic P."/>
            <person name="Normand P."/>
        </authorList>
    </citation>
    <scope>NUCLEOTIDE SEQUENCE [LARGE SCALE GENOMIC DNA]</scope>
    <source>
        <strain evidence="1 2">DD2</strain>
    </source>
</reference>
<protein>
    <submittedName>
        <fullName evidence="1">Uncharacterized protein</fullName>
    </submittedName>
</protein>
<accession>H6RMC7</accession>
<keyword evidence="2" id="KW-1185">Reference proteome</keyword>
<dbReference type="EMBL" id="FO117623">
    <property type="protein sequence ID" value="CCG02563.1"/>
    <property type="molecule type" value="Genomic_DNA"/>
</dbReference>
<dbReference type="AlphaFoldDB" id="H6RMC7"/>
<name>H6RMC7_BLASD</name>
<dbReference type="Proteomes" id="UP000007517">
    <property type="component" value="Chromosome"/>
</dbReference>
<evidence type="ECO:0000313" key="1">
    <source>
        <dbReference type="EMBL" id="CCG02563.1"/>
    </source>
</evidence>
<gene>
    <name evidence="1" type="ordered locus">BLASA_1638</name>
</gene>